<evidence type="ECO:0000313" key="2">
    <source>
        <dbReference type="Proteomes" id="UP001497680"/>
    </source>
</evidence>
<protein>
    <submittedName>
        <fullName evidence="1">Uncharacterized protein</fullName>
    </submittedName>
</protein>
<evidence type="ECO:0000313" key="1">
    <source>
        <dbReference type="EMBL" id="KAI6083578.1"/>
    </source>
</evidence>
<reference evidence="1 2" key="1">
    <citation type="journal article" date="2022" name="New Phytol.">
        <title>Ecological generalism drives hyperdiversity of secondary metabolite gene clusters in xylarialean endophytes.</title>
        <authorList>
            <person name="Franco M.E.E."/>
            <person name="Wisecaver J.H."/>
            <person name="Arnold A.E."/>
            <person name="Ju Y.M."/>
            <person name="Slot J.C."/>
            <person name="Ahrendt S."/>
            <person name="Moore L.P."/>
            <person name="Eastman K.E."/>
            <person name="Scott K."/>
            <person name="Konkel Z."/>
            <person name="Mondo S.J."/>
            <person name="Kuo A."/>
            <person name="Hayes R.D."/>
            <person name="Haridas S."/>
            <person name="Andreopoulos B."/>
            <person name="Riley R."/>
            <person name="LaButti K."/>
            <person name="Pangilinan J."/>
            <person name="Lipzen A."/>
            <person name="Amirebrahimi M."/>
            <person name="Yan J."/>
            <person name="Adam C."/>
            <person name="Keymanesh K."/>
            <person name="Ng V."/>
            <person name="Louie K."/>
            <person name="Northen T."/>
            <person name="Drula E."/>
            <person name="Henrissat B."/>
            <person name="Hsieh H.M."/>
            <person name="Youens-Clark K."/>
            <person name="Lutzoni F."/>
            <person name="Miadlikowska J."/>
            <person name="Eastwood D.C."/>
            <person name="Hamelin R.C."/>
            <person name="Grigoriev I.V."/>
            <person name="U'Ren J.M."/>
        </authorList>
    </citation>
    <scope>NUCLEOTIDE SEQUENCE [LARGE SCALE GENOMIC DNA]</scope>
    <source>
        <strain evidence="1 2">ER1909</strain>
    </source>
</reference>
<comment type="caution">
    <text evidence="1">The sequence shown here is derived from an EMBL/GenBank/DDBJ whole genome shotgun (WGS) entry which is preliminary data.</text>
</comment>
<accession>A0ACC0CSX6</accession>
<name>A0ACC0CSX6_9PEZI</name>
<organism evidence="1 2">
    <name type="scientific">Hypoxylon rubiginosum</name>
    <dbReference type="NCBI Taxonomy" id="110542"/>
    <lineage>
        <taxon>Eukaryota</taxon>
        <taxon>Fungi</taxon>
        <taxon>Dikarya</taxon>
        <taxon>Ascomycota</taxon>
        <taxon>Pezizomycotina</taxon>
        <taxon>Sordariomycetes</taxon>
        <taxon>Xylariomycetidae</taxon>
        <taxon>Xylariales</taxon>
        <taxon>Hypoxylaceae</taxon>
        <taxon>Hypoxylon</taxon>
    </lineage>
</organism>
<keyword evidence="2" id="KW-1185">Reference proteome</keyword>
<dbReference type="Proteomes" id="UP001497680">
    <property type="component" value="Unassembled WGS sequence"/>
</dbReference>
<gene>
    <name evidence="1" type="ORF">F4821DRAFT_280854</name>
</gene>
<sequence>MDRRQQDCQTTRQYWKPDDECTKDEILWMWRTVDEYRHRNTIHSFGVTWYFATSIKEINHLPKMETHDVLDACNKSVPIYIPRHPHESLLRQVLHNYIYRRWFRPYRSEIGCERFICKFIIPDDLQDDETSPSQATVSTLVSLNDNICTQIKKKCALFEKQHALGETVEATRCRYYGPEFSILQPLFEALLVLVCSCDYHDEDSKTVGRLPVILVRTGKEGGLSAPITFEPIADKIDGYIGEGRRATKTTLETAVDFITSLEAREAAAFGLRPDPVAAWLLLMNTSSPIVKEIAGDELLRGPSSKFVNTEKYPEWTGQGEMWDYRMVSILERREFNRVKEARSFLQY</sequence>
<proteinExistence type="predicted"/>
<dbReference type="EMBL" id="MU394350">
    <property type="protein sequence ID" value="KAI6083578.1"/>
    <property type="molecule type" value="Genomic_DNA"/>
</dbReference>